<gene>
    <name evidence="12" type="primary">NAPRT</name>
    <name evidence="12" type="ORF">PRELSG_1119200</name>
</gene>
<keyword evidence="12" id="KW-0328">Glycosyltransferase</keyword>
<dbReference type="KEGG" id="prel:PRELSG_1119200"/>
<dbReference type="UniPathway" id="UPA00253">
    <property type="reaction ID" value="UER00457"/>
</dbReference>
<organism evidence="12 13">
    <name type="scientific">Plasmodium relictum</name>
    <dbReference type="NCBI Taxonomy" id="85471"/>
    <lineage>
        <taxon>Eukaryota</taxon>
        <taxon>Sar</taxon>
        <taxon>Alveolata</taxon>
        <taxon>Apicomplexa</taxon>
        <taxon>Aconoidasida</taxon>
        <taxon>Haemosporida</taxon>
        <taxon>Plasmodiidae</taxon>
        <taxon>Plasmodium</taxon>
        <taxon>Plasmodium (Haemamoeba)</taxon>
    </lineage>
</organism>
<keyword evidence="4" id="KW-0597">Phosphoprotein</keyword>
<dbReference type="AlphaFoldDB" id="A0A1J1H8G2"/>
<dbReference type="PANTHER" id="PTHR11098:SF1">
    <property type="entry name" value="NICOTINATE PHOSPHORIBOSYLTRANSFERASE"/>
    <property type="match status" value="1"/>
</dbReference>
<feature type="domain" description="Nicotinate phosphoribosyltransferase C-terminal" evidence="11">
    <location>
        <begin position="657"/>
        <end position="766"/>
    </location>
</feature>
<comment type="function">
    <text evidence="8">Catalyzes the first step in the biosynthesis of NAD from nicotinic acid, the ATP-dependent synthesis of beta-nicotinate D-ribonucleotide from nicotinate and 5-phospho-D-ribose 1-phosphate. Helps prevent cellular oxidative stress via its role in NAD biosynthesis.</text>
</comment>
<keyword evidence="7 12" id="KW-0808">Transferase</keyword>
<proteinExistence type="inferred from homology"/>
<dbReference type="CDD" id="cd01570">
    <property type="entry name" value="NAPRTase_A"/>
    <property type="match status" value="1"/>
</dbReference>
<evidence type="ECO:0000256" key="1">
    <source>
        <dbReference type="ARBA" id="ARBA00004952"/>
    </source>
</evidence>
<dbReference type="InterPro" id="IPR041619">
    <property type="entry name" value="NAPRTase_C"/>
</dbReference>
<evidence type="ECO:0000256" key="4">
    <source>
        <dbReference type="ARBA" id="ARBA00022553"/>
    </source>
</evidence>
<dbReference type="Gene3D" id="3.20.20.70">
    <property type="entry name" value="Aldolase class I"/>
    <property type="match status" value="1"/>
</dbReference>
<evidence type="ECO:0000256" key="2">
    <source>
        <dbReference type="ARBA" id="ARBA00010897"/>
    </source>
</evidence>
<dbReference type="InterPro" id="IPR007229">
    <property type="entry name" value="Nic_PRibTrfase-Fam"/>
</dbReference>
<evidence type="ECO:0000259" key="10">
    <source>
        <dbReference type="Pfam" id="PF17767"/>
    </source>
</evidence>
<dbReference type="NCBIfam" id="TIGR01513">
    <property type="entry name" value="NAPRTase_put"/>
    <property type="match status" value="1"/>
</dbReference>
<dbReference type="GO" id="GO:0016757">
    <property type="term" value="F:glycosyltransferase activity"/>
    <property type="evidence" value="ECO:0007669"/>
    <property type="project" value="UniProtKB-KW"/>
</dbReference>
<dbReference type="GO" id="GO:0005829">
    <property type="term" value="C:cytosol"/>
    <property type="evidence" value="ECO:0007669"/>
    <property type="project" value="TreeGrafter"/>
</dbReference>
<dbReference type="SUPFAM" id="SSF51690">
    <property type="entry name" value="Nicotinate/Quinolinate PRTase C-terminal domain-like"/>
    <property type="match status" value="1"/>
</dbReference>
<dbReference type="Proteomes" id="UP000220158">
    <property type="component" value="Chromosome 11"/>
</dbReference>
<keyword evidence="5 12" id="KW-0436">Ligase</keyword>
<dbReference type="InterPro" id="IPR006405">
    <property type="entry name" value="Nic_PRibTrfase_pncB"/>
</dbReference>
<dbReference type="InterPro" id="IPR036068">
    <property type="entry name" value="Nicotinate_pribotase-like_C"/>
</dbReference>
<dbReference type="RefSeq" id="XP_028533848.1">
    <property type="nucleotide sequence ID" value="XM_028677462.1"/>
</dbReference>
<reference evidence="12 13" key="1">
    <citation type="submission" date="2015-04" db="EMBL/GenBank/DDBJ databases">
        <authorList>
            <consortium name="Pathogen Informatics"/>
        </authorList>
    </citation>
    <scope>NUCLEOTIDE SEQUENCE [LARGE SCALE GENOMIC DNA]</scope>
    <source>
        <strain evidence="12 13">SGS1</strain>
    </source>
</reference>
<keyword evidence="6" id="KW-0662">Pyridine nucleotide biosynthesis</keyword>
<evidence type="ECO:0000256" key="8">
    <source>
        <dbReference type="ARBA" id="ARBA00023426"/>
    </source>
</evidence>
<evidence type="ECO:0000256" key="9">
    <source>
        <dbReference type="ARBA" id="ARBA00048668"/>
    </source>
</evidence>
<dbReference type="EC" id="6.3.4.21" evidence="3"/>
<evidence type="ECO:0000313" key="12">
    <source>
        <dbReference type="EMBL" id="CRH00846.1"/>
    </source>
</evidence>
<dbReference type="VEuPathDB" id="PlasmoDB:PRELSG_1119200"/>
<dbReference type="Pfam" id="PF17956">
    <property type="entry name" value="NAPRTase_C"/>
    <property type="match status" value="1"/>
</dbReference>
<dbReference type="Pfam" id="PF17767">
    <property type="entry name" value="NAPRTase_N"/>
    <property type="match status" value="1"/>
</dbReference>
<evidence type="ECO:0000313" key="13">
    <source>
        <dbReference type="Proteomes" id="UP000220158"/>
    </source>
</evidence>
<dbReference type="InterPro" id="IPR040727">
    <property type="entry name" value="NAPRTase_N"/>
</dbReference>
<dbReference type="EMBL" id="LN835306">
    <property type="protein sequence ID" value="CRH00846.1"/>
    <property type="molecule type" value="Genomic_DNA"/>
</dbReference>
<dbReference type="OMA" id="VYFPGSP"/>
<evidence type="ECO:0000259" key="11">
    <source>
        <dbReference type="Pfam" id="PF17956"/>
    </source>
</evidence>
<sequence>MKNQEKNKKDEVIVNNEKNITIFNKNELNNEKVENKAADTYLDMIDHIRIDKENKCIYIGDVNITESDLKELVTSKKKRTYEKKEETKLRSKRTFNDISIYTNENHIKDKRDKKEVISSSKQFSQNMNYNNLDSDYEHNIKGDFIDDKKQKCNEGKDMQTNDECIENNTSNKEEPQGGNTNNQCSNLECYMKCDIDTKSERKTNDGYNTNDKTQNSNNLDFNKEFPSSLDNNKMISLVSCLNYLIENRINKEIDIPQSNTINALFMDFYHIIMAYTYYRQNKHKIKATFEIYFRKCPFEGKFAILAGIYEVIKYINFFRFTKAQLEFIKKKMCNYKDVDLFINYLSDVSGKDVSICCMEEGSIIFANEPIMIVEGDLLTCQLLESAIINLLNYPILIATNSLKHKISINYKTLAEFGCRRAQGPDGALSGSKYSIFGCDFTSNVYASYLYDIPLLGTMSHSFILAFQNDEVLNSKYLGNHDFLSIVNKNKEIIHKLYNCEYTKENELTAFVAFAQVNPNNFICLIDTYDSLRSGIFNFLIVALSLHEIKYKPIGIRIDSGDLRYLSNECKKIFIDISKKLNVPFYDLKICVSNDINEKFIKFLNEQEHHIDIFAIGTNLITCQSQPSLGLIYKLVEINNEPCFKMTNENKKSNLPYKKNVYRLYTKDNFASVDYVQLFDEKPPIENEKLFCINVLDESKQCFIIPSKVEKKLLLCWDYGKLLIKFKTLQELKKYTLNELTKFRNEHFRSTLPVPYKVSFSLNYHKLYKNLLIKNSFITTIT</sequence>
<protein>
    <recommendedName>
        <fullName evidence="3">nicotinate phosphoribosyltransferase</fullName>
        <ecNumber evidence="3">6.3.4.21</ecNumber>
    </recommendedName>
</protein>
<dbReference type="GeneID" id="39736970"/>
<accession>A0A1J1H8G2</accession>
<feature type="domain" description="Nicotinate phosphoribosyltransferase N-terminal" evidence="10">
    <location>
        <begin position="264"/>
        <end position="392"/>
    </location>
</feature>
<evidence type="ECO:0000256" key="3">
    <source>
        <dbReference type="ARBA" id="ARBA00013236"/>
    </source>
</evidence>
<dbReference type="Gene3D" id="3.20.140.10">
    <property type="entry name" value="nicotinate phosphoribosyltransferase"/>
    <property type="match status" value="1"/>
</dbReference>
<evidence type="ECO:0000256" key="5">
    <source>
        <dbReference type="ARBA" id="ARBA00022598"/>
    </source>
</evidence>
<evidence type="ECO:0000256" key="6">
    <source>
        <dbReference type="ARBA" id="ARBA00022642"/>
    </source>
</evidence>
<dbReference type="GO" id="GO:0034355">
    <property type="term" value="P:NAD+ biosynthetic process via the salvage pathway"/>
    <property type="evidence" value="ECO:0007669"/>
    <property type="project" value="TreeGrafter"/>
</dbReference>
<comment type="pathway">
    <text evidence="1">Cofactor biosynthesis; NAD(+) biosynthesis; nicotinate D-ribonucleotide from nicotinate: step 1/1.</text>
</comment>
<comment type="catalytic activity">
    <reaction evidence="9">
        <text>5-phospho-alpha-D-ribose 1-diphosphate + nicotinate + ATP + H2O = nicotinate beta-D-ribonucleotide + ADP + phosphate + diphosphate</text>
        <dbReference type="Rhea" id="RHEA:36163"/>
        <dbReference type="ChEBI" id="CHEBI:15377"/>
        <dbReference type="ChEBI" id="CHEBI:30616"/>
        <dbReference type="ChEBI" id="CHEBI:32544"/>
        <dbReference type="ChEBI" id="CHEBI:33019"/>
        <dbReference type="ChEBI" id="CHEBI:43474"/>
        <dbReference type="ChEBI" id="CHEBI:57502"/>
        <dbReference type="ChEBI" id="CHEBI:58017"/>
        <dbReference type="ChEBI" id="CHEBI:456216"/>
        <dbReference type="EC" id="6.3.4.21"/>
    </reaction>
</comment>
<keyword evidence="13" id="KW-1185">Reference proteome</keyword>
<name>A0A1J1H8G2_PLARL</name>
<dbReference type="OrthoDB" id="193380at2759"/>
<dbReference type="PANTHER" id="PTHR11098">
    <property type="entry name" value="NICOTINATE PHOSPHORIBOSYLTRANSFERASE"/>
    <property type="match status" value="1"/>
</dbReference>
<evidence type="ECO:0000256" key="7">
    <source>
        <dbReference type="ARBA" id="ARBA00022679"/>
    </source>
</evidence>
<dbReference type="GO" id="GO:0004516">
    <property type="term" value="F:nicotinate phosphoribosyltransferase activity"/>
    <property type="evidence" value="ECO:0007669"/>
    <property type="project" value="UniProtKB-EC"/>
</dbReference>
<dbReference type="InterPro" id="IPR013785">
    <property type="entry name" value="Aldolase_TIM"/>
</dbReference>
<dbReference type="SUPFAM" id="SSF54675">
    <property type="entry name" value="Nicotinate/Quinolinate PRTase N-terminal domain-like"/>
    <property type="match status" value="1"/>
</dbReference>
<comment type="similarity">
    <text evidence="2">Belongs to the NAPRTase family.</text>
</comment>